<dbReference type="PROSITE" id="PS00775">
    <property type="entry name" value="GLYCOSYL_HYDROL_F3"/>
    <property type="match status" value="1"/>
</dbReference>
<evidence type="ECO:0000256" key="2">
    <source>
        <dbReference type="ARBA" id="ARBA00022801"/>
    </source>
</evidence>
<dbReference type="InterPro" id="IPR050226">
    <property type="entry name" value="NagZ_Beta-hexosaminidase"/>
</dbReference>
<dbReference type="Gene3D" id="3.20.20.300">
    <property type="entry name" value="Glycoside hydrolase, family 3, N-terminal domain"/>
    <property type="match status" value="1"/>
</dbReference>
<keyword evidence="3" id="KW-0326">Glycosidase</keyword>
<comment type="caution">
    <text evidence="5">The sequence shown here is derived from an EMBL/GenBank/DDBJ whole genome shotgun (WGS) entry which is preliminary data.</text>
</comment>
<dbReference type="SUPFAM" id="SSF51445">
    <property type="entry name" value="(Trans)glycosidases"/>
    <property type="match status" value="1"/>
</dbReference>
<dbReference type="GO" id="GO:0009254">
    <property type="term" value="P:peptidoglycan turnover"/>
    <property type="evidence" value="ECO:0007669"/>
    <property type="project" value="TreeGrafter"/>
</dbReference>
<feature type="domain" description="Glycoside hydrolase family 3 N-terminal" evidence="4">
    <location>
        <begin position="35"/>
        <end position="331"/>
    </location>
</feature>
<gene>
    <name evidence="5" type="ORF">EAX62_09555</name>
</gene>
<dbReference type="AlphaFoldDB" id="A0A3M0G4M7"/>
<keyword evidence="2 5" id="KW-0378">Hydrolase</keyword>
<protein>
    <submittedName>
        <fullName evidence="5">Glycoside hydrolase family 3 protein</fullName>
    </submittedName>
</protein>
<dbReference type="Proteomes" id="UP000275256">
    <property type="component" value="Unassembled WGS sequence"/>
</dbReference>
<reference evidence="5 6" key="1">
    <citation type="submission" date="2018-10" db="EMBL/GenBank/DDBJ databases">
        <title>Tessaracoccus antarcticuss sp. nov., isolated from sediment.</title>
        <authorList>
            <person name="Zhou L.Y."/>
            <person name="Du Z.J."/>
        </authorList>
    </citation>
    <scope>NUCLEOTIDE SEQUENCE [LARGE SCALE GENOMIC DNA]</scope>
    <source>
        <strain evidence="5 6">JDX10</strain>
    </source>
</reference>
<dbReference type="GO" id="GO:0004553">
    <property type="term" value="F:hydrolase activity, hydrolyzing O-glycosyl compounds"/>
    <property type="evidence" value="ECO:0007669"/>
    <property type="project" value="InterPro"/>
</dbReference>
<comment type="similarity">
    <text evidence="1">Belongs to the glycosyl hydrolase 3 family.</text>
</comment>
<dbReference type="GO" id="GO:0005975">
    <property type="term" value="P:carbohydrate metabolic process"/>
    <property type="evidence" value="ECO:0007669"/>
    <property type="project" value="InterPro"/>
</dbReference>
<keyword evidence="6" id="KW-1185">Reference proteome</keyword>
<evidence type="ECO:0000256" key="1">
    <source>
        <dbReference type="ARBA" id="ARBA00005336"/>
    </source>
</evidence>
<name>A0A3M0G4M7_9ACTN</name>
<dbReference type="InterPro" id="IPR001764">
    <property type="entry name" value="Glyco_hydro_3_N"/>
</dbReference>
<sequence>MNGNMPVRRLALGTLLVSFEGTNGTGVPYWLLDLLGNGVAGVTIFGRNITPEDPVGNLAGLARGLRHGRPDLLIAIDEEGGDVTRLDAETGSMFLGQGSLGAIDDVDVTRRSSASLAARLATAGVNLNFAPVADVASNVDSPIVGSRSFSADPVRASRHTAAAVMGHLDSGVAPTAKHFPGHGSTADDSHLVVPVVRVDLPTLWSRELQPFQAAIAAGVPVVMTGHLLVPALDPDAPATLSPRIIDGLLRTELGFDGVVVTDGLDMHAISSTVGRPEGVVRALLAGVDLMCIGGDSVTPDVVEDIVSAVEEAVASGRLDVARLMQARDRVEALAARFSHDASVRGLSPEEPMLDMARSSLRLVGDPSMAETSTVVELRNEPSIVAGEVAFGMGRALVARSASTRVVHLQRGMPVPELGQGGLVVSVRDAHLHPWQVEAVASLRRDHPGLVVVDHSGSASAEVLGSRAIVAQDASAIAAVAAADVLLQGAAGSSGGISGGGQV</sequence>
<organism evidence="5 6">
    <name type="scientific">Tessaracoccus antarcticus</name>
    <dbReference type="NCBI Taxonomy" id="2479848"/>
    <lineage>
        <taxon>Bacteria</taxon>
        <taxon>Bacillati</taxon>
        <taxon>Actinomycetota</taxon>
        <taxon>Actinomycetes</taxon>
        <taxon>Propionibacteriales</taxon>
        <taxon>Propionibacteriaceae</taxon>
        <taxon>Tessaracoccus</taxon>
    </lineage>
</organism>
<evidence type="ECO:0000256" key="3">
    <source>
        <dbReference type="ARBA" id="ARBA00023295"/>
    </source>
</evidence>
<dbReference type="Pfam" id="PF00933">
    <property type="entry name" value="Glyco_hydro_3"/>
    <property type="match status" value="1"/>
</dbReference>
<dbReference type="InterPro" id="IPR017853">
    <property type="entry name" value="GH"/>
</dbReference>
<evidence type="ECO:0000313" key="5">
    <source>
        <dbReference type="EMBL" id="RMB59961.1"/>
    </source>
</evidence>
<proteinExistence type="inferred from homology"/>
<dbReference type="PANTHER" id="PTHR30480">
    <property type="entry name" value="BETA-HEXOSAMINIDASE-RELATED"/>
    <property type="match status" value="1"/>
</dbReference>
<dbReference type="EMBL" id="REFW01000002">
    <property type="protein sequence ID" value="RMB59961.1"/>
    <property type="molecule type" value="Genomic_DNA"/>
</dbReference>
<accession>A0A3M0G4M7</accession>
<dbReference type="InterPro" id="IPR019800">
    <property type="entry name" value="Glyco_hydro_3_AS"/>
</dbReference>
<dbReference type="InterPro" id="IPR036962">
    <property type="entry name" value="Glyco_hydro_3_N_sf"/>
</dbReference>
<evidence type="ECO:0000313" key="6">
    <source>
        <dbReference type="Proteomes" id="UP000275256"/>
    </source>
</evidence>
<evidence type="ECO:0000259" key="4">
    <source>
        <dbReference type="Pfam" id="PF00933"/>
    </source>
</evidence>
<dbReference type="PANTHER" id="PTHR30480:SF16">
    <property type="entry name" value="GLYCOSIDE HYDROLASE FAMILY 3 DOMAIN PROTEIN"/>
    <property type="match status" value="1"/>
</dbReference>